<feature type="domain" description="Beta-xylosidase C-terminal Concanavalin A-like" evidence="7">
    <location>
        <begin position="321"/>
        <end position="537"/>
    </location>
</feature>
<evidence type="ECO:0000313" key="9">
    <source>
        <dbReference type="Proteomes" id="UP000276128"/>
    </source>
</evidence>
<dbReference type="PANTHER" id="PTHR42812:SF12">
    <property type="entry name" value="BETA-XYLOSIDASE-RELATED"/>
    <property type="match status" value="1"/>
</dbReference>
<organism evidence="8 9">
    <name type="scientific">Paenibacillus whitsoniae</name>
    <dbReference type="NCBI Taxonomy" id="2496558"/>
    <lineage>
        <taxon>Bacteria</taxon>
        <taxon>Bacillati</taxon>
        <taxon>Bacillota</taxon>
        <taxon>Bacilli</taxon>
        <taxon>Bacillales</taxon>
        <taxon>Paenibacillaceae</taxon>
        <taxon>Paenibacillus</taxon>
    </lineage>
</organism>
<comment type="caution">
    <text evidence="8">The sequence shown here is derived from an EMBL/GenBank/DDBJ whole genome shotgun (WGS) entry which is preliminary data.</text>
</comment>
<reference evidence="8 9" key="1">
    <citation type="submission" date="2018-12" db="EMBL/GenBank/DDBJ databases">
        <title>Bacillus ochoae sp. nov., Paenibacillus whitsoniae sp. nov., Paenibacillus spiritus sp. nov. Isolated from the Mars Exploration Rover during spacecraft assembly.</title>
        <authorList>
            <person name="Seuylemezian A."/>
            <person name="Vaishampayan P."/>
        </authorList>
    </citation>
    <scope>NUCLEOTIDE SEQUENCE [LARGE SCALE GENOMIC DNA]</scope>
    <source>
        <strain evidence="8 9">MER 54</strain>
    </source>
</reference>
<evidence type="ECO:0000256" key="1">
    <source>
        <dbReference type="ARBA" id="ARBA00009865"/>
    </source>
</evidence>
<dbReference type="SUPFAM" id="SSF75005">
    <property type="entry name" value="Arabinanase/levansucrase/invertase"/>
    <property type="match status" value="1"/>
</dbReference>
<proteinExistence type="inferred from homology"/>
<comment type="similarity">
    <text evidence="1 6">Belongs to the glycosyl hydrolase 43 family.</text>
</comment>
<dbReference type="GO" id="GO:0004553">
    <property type="term" value="F:hydrolase activity, hydrolyzing O-glycosyl compounds"/>
    <property type="evidence" value="ECO:0007669"/>
    <property type="project" value="InterPro"/>
</dbReference>
<evidence type="ECO:0000256" key="6">
    <source>
        <dbReference type="RuleBase" id="RU361187"/>
    </source>
</evidence>
<evidence type="ECO:0000259" key="7">
    <source>
        <dbReference type="Pfam" id="PF17851"/>
    </source>
</evidence>
<dbReference type="InterPro" id="IPR041542">
    <property type="entry name" value="GH43_C2"/>
</dbReference>
<dbReference type="InterPro" id="IPR023296">
    <property type="entry name" value="Glyco_hydro_beta-prop_sf"/>
</dbReference>
<feature type="active site" description="Proton donor" evidence="4">
    <location>
        <position position="184"/>
    </location>
</feature>
<dbReference type="Pfam" id="PF17851">
    <property type="entry name" value="GH43_C2"/>
    <property type="match status" value="1"/>
</dbReference>
<gene>
    <name evidence="8" type="ORF">EJQ19_08535</name>
</gene>
<evidence type="ECO:0000256" key="4">
    <source>
        <dbReference type="PIRSR" id="PIRSR606710-1"/>
    </source>
</evidence>
<feature type="site" description="Important for catalytic activity, responsible for pKa modulation of the active site Glu and correct orientation of both the proton donor and substrate" evidence="5">
    <location>
        <position position="137"/>
    </location>
</feature>
<dbReference type="InterPro" id="IPR006710">
    <property type="entry name" value="Glyco_hydro_43"/>
</dbReference>
<evidence type="ECO:0000256" key="3">
    <source>
        <dbReference type="ARBA" id="ARBA00023295"/>
    </source>
</evidence>
<dbReference type="CDD" id="cd08989">
    <property type="entry name" value="GH43_XYL-like"/>
    <property type="match status" value="1"/>
</dbReference>
<dbReference type="GO" id="GO:0005975">
    <property type="term" value="P:carbohydrate metabolic process"/>
    <property type="evidence" value="ECO:0007669"/>
    <property type="project" value="InterPro"/>
</dbReference>
<keyword evidence="3 6" id="KW-0326">Glycosidase</keyword>
<dbReference type="InterPro" id="IPR051795">
    <property type="entry name" value="Glycosyl_Hydrlase_43"/>
</dbReference>
<dbReference type="Pfam" id="PF04616">
    <property type="entry name" value="Glyco_hydro_43"/>
    <property type="match status" value="1"/>
</dbReference>
<accession>A0A3S0CBN1</accession>
<dbReference type="Gene3D" id="2.60.120.200">
    <property type="match status" value="1"/>
</dbReference>
<dbReference type="OrthoDB" id="9801455at2"/>
<dbReference type="AlphaFoldDB" id="A0A3S0CBN1"/>
<evidence type="ECO:0000256" key="5">
    <source>
        <dbReference type="PIRSR" id="PIRSR606710-2"/>
    </source>
</evidence>
<protein>
    <submittedName>
        <fullName evidence="8">Glycoside hydrolase family 43 protein</fullName>
    </submittedName>
</protein>
<dbReference type="SUPFAM" id="SSF49899">
    <property type="entry name" value="Concanavalin A-like lectins/glucanases"/>
    <property type="match status" value="1"/>
</dbReference>
<sequence length="538" mass="61099">MWRNSFVMSNSESRITIPNPVLPGDYPDPSIVRVGDDYYVVTSTFQYFPGVMIHHSRDLVHWKPIGHVITRRSQIDLTGVPDSHGVFASDISYADGKFWVVVPFFHGQPRCSNLLFTAKRPEGPYSDGIVLNHHFIDPSIFHDDDGRRYLVFGGGWLQELDADGTRLIGEARQVWPGTGGRAPEAPHIVKRNGYYYLMLAEGGTAFGHMETLARSRSIWGPYESCPHNPVLTQPDPAHPLQKAGHGKLVEDPRGNWWMLHLGGRPLTPGGATPLGRETFLEPVRWTSDEWFEVGDGGRPQEWVEVPGSQALDLTESEPELFNGAELSPIWEWVRHPLEGSYALTDKGLELECQPYPLYVPGSTLILTRRWEHFGFETRTRLSFAPRSLGEEAGLIVYRDMDAMLLMSVRYGIGQTSGQKFDTTKLYEKQEDDGLYLQLDRSERCFRHTLFQRRLEMEPGEDLWLKANLDADTQHFTFAYSVDGASYTDLDLTVPAEFIYPENFARYKCYTAPRIGIFAMGVLYQPSGSATFKQFEYRT</sequence>
<dbReference type="PANTHER" id="PTHR42812">
    <property type="entry name" value="BETA-XYLOSIDASE"/>
    <property type="match status" value="1"/>
</dbReference>
<dbReference type="Proteomes" id="UP000276128">
    <property type="component" value="Unassembled WGS sequence"/>
</dbReference>
<evidence type="ECO:0000256" key="2">
    <source>
        <dbReference type="ARBA" id="ARBA00022801"/>
    </source>
</evidence>
<dbReference type="EMBL" id="RXHU01000022">
    <property type="protein sequence ID" value="RTE10201.1"/>
    <property type="molecule type" value="Genomic_DNA"/>
</dbReference>
<dbReference type="Gene3D" id="2.115.10.20">
    <property type="entry name" value="Glycosyl hydrolase domain, family 43"/>
    <property type="match status" value="1"/>
</dbReference>
<keyword evidence="9" id="KW-1185">Reference proteome</keyword>
<feature type="active site" description="Proton acceptor" evidence="4">
    <location>
        <position position="28"/>
    </location>
</feature>
<evidence type="ECO:0000313" key="8">
    <source>
        <dbReference type="EMBL" id="RTE10201.1"/>
    </source>
</evidence>
<keyword evidence="2 6" id="KW-0378">Hydrolase</keyword>
<dbReference type="InterPro" id="IPR013320">
    <property type="entry name" value="ConA-like_dom_sf"/>
</dbReference>
<name>A0A3S0CBN1_9BACL</name>